<evidence type="ECO:0000256" key="2">
    <source>
        <dbReference type="ARBA" id="ARBA00022741"/>
    </source>
</evidence>
<dbReference type="OrthoDB" id="5296765at2"/>
<dbReference type="AlphaFoldDB" id="S2W0T7"/>
<reference evidence="5 6" key="1">
    <citation type="submission" date="2013-04" db="EMBL/GenBank/DDBJ databases">
        <title>The Genome Sequence of Propionimicrobium lymphophilum ACS-093-V-SCH5.</title>
        <authorList>
            <consortium name="The Broad Institute Genomics Platform"/>
            <person name="Earl A."/>
            <person name="Ward D."/>
            <person name="Feldgarden M."/>
            <person name="Gevers D."/>
            <person name="Saerens B."/>
            <person name="Vaneechoutte M."/>
            <person name="Walker B."/>
            <person name="Young S."/>
            <person name="Zeng Q."/>
            <person name="Gargeya S."/>
            <person name="Fitzgerald M."/>
            <person name="Haas B."/>
            <person name="Abouelleil A."/>
            <person name="Allen A.W."/>
            <person name="Alvarado L."/>
            <person name="Arachchi H.M."/>
            <person name="Berlin A.M."/>
            <person name="Chapman S.B."/>
            <person name="Gainer-Dewar J."/>
            <person name="Goldberg J."/>
            <person name="Griggs A."/>
            <person name="Gujja S."/>
            <person name="Hansen M."/>
            <person name="Howarth C."/>
            <person name="Imamovic A."/>
            <person name="Ireland A."/>
            <person name="Larimer J."/>
            <person name="McCowan C."/>
            <person name="Murphy C."/>
            <person name="Pearson M."/>
            <person name="Poon T.W."/>
            <person name="Priest M."/>
            <person name="Roberts A."/>
            <person name="Saif S."/>
            <person name="Shea T."/>
            <person name="Sisk P."/>
            <person name="Sykes S."/>
            <person name="Wortman J."/>
            <person name="Nusbaum C."/>
            <person name="Birren B."/>
        </authorList>
    </citation>
    <scope>NUCLEOTIDE SEQUENCE [LARGE SCALE GENOMIC DNA]</scope>
    <source>
        <strain evidence="5 6">ACS-093-V-SCH5</strain>
    </source>
</reference>
<evidence type="ECO:0000313" key="5">
    <source>
        <dbReference type="EMBL" id="EPD31990.1"/>
    </source>
</evidence>
<sequence length="255" mass="27946">MQPEILRVKNVDVDLAKRRVLTDANLVANQGEMVSVIGANGAGKTTLIRAILGLVPHSGEILISGQLPAKAYKMVGYVPQRHEFAWDFPISVSNAVLSARSRQIGWFRMAKKHDYRAVKIALEKVKMSDLADRPVGELSGGQRQRVLLARALATYPKLLILDEPFTGIDMPTQEMLTEMFEELRAEGMTILMATHDLAQAMETSDKVALVNKTVVAYGTPDEVRNATVWSRTFGVSPTSTILRNAGVLVSEAIAC</sequence>
<dbReference type="STRING" id="883161.HMPREF9306_01550"/>
<keyword evidence="6" id="KW-1185">Reference proteome</keyword>
<dbReference type="CDD" id="cd03235">
    <property type="entry name" value="ABC_Metallic_Cations"/>
    <property type="match status" value="1"/>
</dbReference>
<dbReference type="SMART" id="SM00382">
    <property type="entry name" value="AAA"/>
    <property type="match status" value="1"/>
</dbReference>
<keyword evidence="3 5" id="KW-0067">ATP-binding</keyword>
<dbReference type="HOGENOM" id="CLU_000604_1_11_11"/>
<keyword evidence="2" id="KW-0547">Nucleotide-binding</keyword>
<dbReference type="PROSITE" id="PS00211">
    <property type="entry name" value="ABC_TRANSPORTER_1"/>
    <property type="match status" value="1"/>
</dbReference>
<gene>
    <name evidence="5" type="ORF">HMPREF9306_01550</name>
</gene>
<dbReference type="EMBL" id="AGZR01000009">
    <property type="protein sequence ID" value="EPD31990.1"/>
    <property type="molecule type" value="Genomic_DNA"/>
</dbReference>
<dbReference type="GO" id="GO:0005524">
    <property type="term" value="F:ATP binding"/>
    <property type="evidence" value="ECO:0007669"/>
    <property type="project" value="UniProtKB-KW"/>
</dbReference>
<dbReference type="InterPro" id="IPR003439">
    <property type="entry name" value="ABC_transporter-like_ATP-bd"/>
</dbReference>
<dbReference type="Gene3D" id="3.40.50.300">
    <property type="entry name" value="P-loop containing nucleotide triphosphate hydrolases"/>
    <property type="match status" value="1"/>
</dbReference>
<dbReference type="Proteomes" id="UP000014417">
    <property type="component" value="Unassembled WGS sequence"/>
</dbReference>
<dbReference type="FunFam" id="3.40.50.300:FF:000134">
    <property type="entry name" value="Iron-enterobactin ABC transporter ATP-binding protein"/>
    <property type="match status" value="1"/>
</dbReference>
<dbReference type="PROSITE" id="PS50893">
    <property type="entry name" value="ABC_TRANSPORTER_2"/>
    <property type="match status" value="1"/>
</dbReference>
<dbReference type="PATRIC" id="fig|883161.3.peg.1539"/>
<dbReference type="PANTHER" id="PTHR42734">
    <property type="entry name" value="METAL TRANSPORT SYSTEM ATP-BINDING PROTEIN TM_0124-RELATED"/>
    <property type="match status" value="1"/>
</dbReference>
<evidence type="ECO:0000256" key="1">
    <source>
        <dbReference type="ARBA" id="ARBA00022448"/>
    </source>
</evidence>
<dbReference type="SUPFAM" id="SSF52540">
    <property type="entry name" value="P-loop containing nucleoside triphosphate hydrolases"/>
    <property type="match status" value="1"/>
</dbReference>
<feature type="domain" description="ABC transporter" evidence="4">
    <location>
        <begin position="6"/>
        <end position="236"/>
    </location>
</feature>
<dbReference type="InterPro" id="IPR022508">
    <property type="entry name" value="ABC_trspt_anch-rpt_ATP-bd"/>
</dbReference>
<dbReference type="InterPro" id="IPR050153">
    <property type="entry name" value="Metal_Ion_Import_ABC"/>
</dbReference>
<protein>
    <submittedName>
        <fullName evidence="5">Anchored repeat-type ABC transporter, ATP-binding subunit</fullName>
    </submittedName>
</protein>
<evidence type="ECO:0000256" key="3">
    <source>
        <dbReference type="ARBA" id="ARBA00022840"/>
    </source>
</evidence>
<dbReference type="Pfam" id="PF00005">
    <property type="entry name" value="ABC_tran"/>
    <property type="match status" value="1"/>
</dbReference>
<accession>S2W0T7</accession>
<dbReference type="NCBIfam" id="TIGR03771">
    <property type="entry name" value="anch_rpt_ABC"/>
    <property type="match status" value="1"/>
</dbReference>
<evidence type="ECO:0000259" key="4">
    <source>
        <dbReference type="PROSITE" id="PS50893"/>
    </source>
</evidence>
<name>S2W0T7_9ACTN</name>
<evidence type="ECO:0000313" key="6">
    <source>
        <dbReference type="Proteomes" id="UP000014417"/>
    </source>
</evidence>
<comment type="caution">
    <text evidence="5">The sequence shown here is derived from an EMBL/GenBank/DDBJ whole genome shotgun (WGS) entry which is preliminary data.</text>
</comment>
<dbReference type="InterPro" id="IPR027417">
    <property type="entry name" value="P-loop_NTPase"/>
</dbReference>
<organism evidence="5 6">
    <name type="scientific">Propionimicrobium lymphophilum ACS-093-V-SCH5</name>
    <dbReference type="NCBI Taxonomy" id="883161"/>
    <lineage>
        <taxon>Bacteria</taxon>
        <taxon>Bacillati</taxon>
        <taxon>Actinomycetota</taxon>
        <taxon>Actinomycetes</taxon>
        <taxon>Propionibacteriales</taxon>
        <taxon>Propionibacteriaceae</taxon>
        <taxon>Propionimicrobium</taxon>
    </lineage>
</organism>
<proteinExistence type="predicted"/>
<dbReference type="GO" id="GO:0016887">
    <property type="term" value="F:ATP hydrolysis activity"/>
    <property type="evidence" value="ECO:0007669"/>
    <property type="project" value="InterPro"/>
</dbReference>
<dbReference type="InterPro" id="IPR017871">
    <property type="entry name" value="ABC_transporter-like_CS"/>
</dbReference>
<dbReference type="RefSeq" id="WP_016456372.1">
    <property type="nucleotide sequence ID" value="NZ_KE150269.1"/>
</dbReference>
<dbReference type="InterPro" id="IPR003593">
    <property type="entry name" value="AAA+_ATPase"/>
</dbReference>
<keyword evidence="1" id="KW-0813">Transport</keyword>